<evidence type="ECO:0000313" key="1">
    <source>
        <dbReference type="EMBL" id="SHH53541.1"/>
    </source>
</evidence>
<reference evidence="2" key="1">
    <citation type="submission" date="2016-11" db="EMBL/GenBank/DDBJ databases">
        <authorList>
            <person name="Varghese N."/>
            <person name="Submissions S."/>
        </authorList>
    </citation>
    <scope>NUCLEOTIDE SEQUENCE [LARGE SCALE GENOMIC DNA]</scope>
    <source>
        <strain evidence="2">DSM 15285</strain>
    </source>
</reference>
<evidence type="ECO:0008006" key="3">
    <source>
        <dbReference type="Google" id="ProtNLM"/>
    </source>
</evidence>
<dbReference type="STRING" id="1123350.SAMN02744040_02282"/>
<dbReference type="InterPro" id="IPR025324">
    <property type="entry name" value="DUF4230"/>
</dbReference>
<keyword evidence="2" id="KW-1185">Reference proteome</keyword>
<gene>
    <name evidence="1" type="ORF">SAMN02744040_02282</name>
</gene>
<organism evidence="1 2">
    <name type="scientific">Tepidibacter thalassicus DSM 15285</name>
    <dbReference type="NCBI Taxonomy" id="1123350"/>
    <lineage>
        <taxon>Bacteria</taxon>
        <taxon>Bacillati</taxon>
        <taxon>Bacillota</taxon>
        <taxon>Clostridia</taxon>
        <taxon>Peptostreptococcales</taxon>
        <taxon>Peptostreptococcaceae</taxon>
        <taxon>Tepidibacter</taxon>
    </lineage>
</organism>
<dbReference type="AlphaFoldDB" id="A0A1M5TS84"/>
<dbReference type="OrthoDB" id="359931at2"/>
<protein>
    <recommendedName>
        <fullName evidence="3">DUF4230 domain-containing protein</fullName>
    </recommendedName>
</protein>
<name>A0A1M5TS84_9FIRM</name>
<evidence type="ECO:0000313" key="2">
    <source>
        <dbReference type="Proteomes" id="UP000242520"/>
    </source>
</evidence>
<proteinExistence type="predicted"/>
<dbReference type="EMBL" id="FQXH01000041">
    <property type="protein sequence ID" value="SHH53541.1"/>
    <property type="molecule type" value="Genomic_DNA"/>
</dbReference>
<dbReference type="RefSeq" id="WP_084602062.1">
    <property type="nucleotide sequence ID" value="NZ_FQXH01000041.1"/>
</dbReference>
<accession>A0A1M5TS84</accession>
<dbReference type="Proteomes" id="UP000242520">
    <property type="component" value="Unassembled WGS sequence"/>
</dbReference>
<sequence length="198" mass="23438">MIGKMNKNKILTILFLVVVSFLILINFNDVFYNKQENSTVILEKISKMKELTTTKYYYSNIISFKEDKKIQNIKIPFTQKSFLIKYEGVVKAGIDINDVEILENKEKKIRIKLNNSKILEHNINEKNIYVYDEKTSLFNKLSMKDVFNEITKEKKNIEKKLVEDGFLEEADKNTKLLLESILRDLGYEKIEIVFEKYK</sequence>
<dbReference type="Pfam" id="PF14014">
    <property type="entry name" value="DUF4230"/>
    <property type="match status" value="1"/>
</dbReference>